<dbReference type="Gene3D" id="2.170.270.10">
    <property type="entry name" value="SET domain"/>
    <property type="match status" value="1"/>
</dbReference>
<dbReference type="OrthoDB" id="2565108at2759"/>
<feature type="region of interest" description="Disordered" evidence="1">
    <location>
        <begin position="47"/>
        <end position="186"/>
    </location>
</feature>
<dbReference type="SUPFAM" id="SSF82199">
    <property type="entry name" value="SET domain"/>
    <property type="match status" value="1"/>
</dbReference>
<dbReference type="STRING" id="1331196.A0A1B9J1T1"/>
<dbReference type="Proteomes" id="UP000092583">
    <property type="component" value="Unassembled WGS sequence"/>
</dbReference>
<reference evidence="3 4" key="1">
    <citation type="submission" date="2013-07" db="EMBL/GenBank/DDBJ databases">
        <title>The Genome Sequence of Kwoniella mangroviensis CBS10435.</title>
        <authorList>
            <consortium name="The Broad Institute Genome Sequencing Platform"/>
            <person name="Cuomo C."/>
            <person name="Litvintseva A."/>
            <person name="Chen Y."/>
            <person name="Heitman J."/>
            <person name="Sun S."/>
            <person name="Springer D."/>
            <person name="Dromer F."/>
            <person name="Young S.K."/>
            <person name="Zeng Q."/>
            <person name="Gargeya S."/>
            <person name="Fitzgerald M."/>
            <person name="Abouelleil A."/>
            <person name="Alvarado L."/>
            <person name="Berlin A.M."/>
            <person name="Chapman S.B."/>
            <person name="Dewar J."/>
            <person name="Goldberg J."/>
            <person name="Griggs A."/>
            <person name="Gujja S."/>
            <person name="Hansen M."/>
            <person name="Howarth C."/>
            <person name="Imamovic A."/>
            <person name="Larimer J."/>
            <person name="McCowan C."/>
            <person name="Murphy C."/>
            <person name="Pearson M."/>
            <person name="Priest M."/>
            <person name="Roberts A."/>
            <person name="Saif S."/>
            <person name="Shea T."/>
            <person name="Sykes S."/>
            <person name="Wortman J."/>
            <person name="Nusbaum C."/>
            <person name="Birren B."/>
        </authorList>
    </citation>
    <scope>NUCLEOTIDE SEQUENCE [LARGE SCALE GENOMIC DNA]</scope>
    <source>
        <strain evidence="3 4">CBS 10435</strain>
    </source>
</reference>
<protein>
    <recommendedName>
        <fullName evidence="2">SET domain-containing protein</fullName>
    </recommendedName>
</protein>
<sequence length="314" mass="35217">MWRKDLPVVRSAPLTRPTQPLYQFQLDESSFSVPFFPKPPSAYTIKEISPNINKKPEWSGQIRTQPLHHSLPKKPPQQSPVKRRPPPITPNFSHGPKHRNRSFSSNPQLLTPVSATIDLPTFPAPNPLPETTDCPSNSRHVKSDARLPRYSSFNQGKSECPSETVTPYVPPTPPRSESPTSLSPIPPGSLCKMTTFDGKNLGLVSTQKIEKGTLILKETPFATIPVAHKDEDLTHQHIFPVYTSLTKAQRRLSRSLHRRTDENADPNELVNIVETNSIPLQPGYSSEVRSLGLFETISRLNHSCCPNAGWTWYE</sequence>
<dbReference type="Pfam" id="PF00856">
    <property type="entry name" value="SET"/>
    <property type="match status" value="1"/>
</dbReference>
<name>A0A1B9J1T1_9TREE</name>
<evidence type="ECO:0000259" key="2">
    <source>
        <dbReference type="PROSITE" id="PS50280"/>
    </source>
</evidence>
<accession>A0A1B9J1T1</accession>
<reference evidence="4" key="2">
    <citation type="submission" date="2013-12" db="EMBL/GenBank/DDBJ databases">
        <title>Evolution of pathogenesis and genome organization in the Tremellales.</title>
        <authorList>
            <person name="Cuomo C."/>
            <person name="Litvintseva A."/>
            <person name="Heitman J."/>
            <person name="Chen Y."/>
            <person name="Sun S."/>
            <person name="Springer D."/>
            <person name="Dromer F."/>
            <person name="Young S."/>
            <person name="Zeng Q."/>
            <person name="Chapman S."/>
            <person name="Gujja S."/>
            <person name="Saif S."/>
            <person name="Birren B."/>
        </authorList>
    </citation>
    <scope>NUCLEOTIDE SEQUENCE [LARGE SCALE GENOMIC DNA]</scope>
    <source>
        <strain evidence="4">CBS 10435</strain>
    </source>
</reference>
<dbReference type="InterPro" id="IPR001214">
    <property type="entry name" value="SET_dom"/>
</dbReference>
<keyword evidence="4" id="KW-1185">Reference proteome</keyword>
<gene>
    <name evidence="3" type="ORF">L486_01408</name>
</gene>
<feature type="compositionally biased region" description="Polar residues" evidence="1">
    <location>
        <begin position="102"/>
        <end position="114"/>
    </location>
</feature>
<dbReference type="AlphaFoldDB" id="A0A1B9J1T1"/>
<evidence type="ECO:0000256" key="1">
    <source>
        <dbReference type="SAM" id="MobiDB-lite"/>
    </source>
</evidence>
<dbReference type="InterPro" id="IPR053185">
    <property type="entry name" value="SET_domain_protein"/>
</dbReference>
<proteinExistence type="predicted"/>
<evidence type="ECO:0000313" key="4">
    <source>
        <dbReference type="Proteomes" id="UP000092583"/>
    </source>
</evidence>
<dbReference type="PANTHER" id="PTHR47332:SF4">
    <property type="entry name" value="SET DOMAIN-CONTAINING PROTEIN 5"/>
    <property type="match status" value="1"/>
</dbReference>
<evidence type="ECO:0000313" key="3">
    <source>
        <dbReference type="EMBL" id="OCF61747.1"/>
    </source>
</evidence>
<dbReference type="InterPro" id="IPR046341">
    <property type="entry name" value="SET_dom_sf"/>
</dbReference>
<feature type="domain" description="SET" evidence="2">
    <location>
        <begin position="178"/>
        <end position="314"/>
    </location>
</feature>
<dbReference type="PROSITE" id="PS50280">
    <property type="entry name" value="SET"/>
    <property type="match status" value="1"/>
</dbReference>
<dbReference type="PANTHER" id="PTHR47332">
    <property type="entry name" value="SET DOMAIN-CONTAINING PROTEIN 5"/>
    <property type="match status" value="1"/>
</dbReference>
<organism evidence="3 4">
    <name type="scientific">Kwoniella mangroviensis CBS 10435</name>
    <dbReference type="NCBI Taxonomy" id="1331196"/>
    <lineage>
        <taxon>Eukaryota</taxon>
        <taxon>Fungi</taxon>
        <taxon>Dikarya</taxon>
        <taxon>Basidiomycota</taxon>
        <taxon>Agaricomycotina</taxon>
        <taxon>Tremellomycetes</taxon>
        <taxon>Tremellales</taxon>
        <taxon>Cryptococcaceae</taxon>
        <taxon>Kwoniella</taxon>
    </lineage>
</organism>
<dbReference type="EMBL" id="KI669459">
    <property type="protein sequence ID" value="OCF61747.1"/>
    <property type="molecule type" value="Genomic_DNA"/>
</dbReference>